<reference evidence="1 2" key="1">
    <citation type="submission" date="2021-05" db="EMBL/GenBank/DDBJ databases">
        <title>A Polyphasic approach of four new species of the genus Ohtaekwangia: Ohtaekwangia histidinii sp. nov., Ohtaekwangia cretensis sp. nov., Ohtaekwangia indiensis sp. nov., Ohtaekwangia reichenbachii sp. nov. from diverse environment.</title>
        <authorList>
            <person name="Octaviana S."/>
        </authorList>
    </citation>
    <scope>NUCLEOTIDE SEQUENCE [LARGE SCALE GENOMIC DNA]</scope>
    <source>
        <strain evidence="1 2">PWU20</strain>
    </source>
</reference>
<dbReference type="Proteomes" id="UP000772618">
    <property type="component" value="Unassembled WGS sequence"/>
</dbReference>
<evidence type="ECO:0000313" key="1">
    <source>
        <dbReference type="EMBL" id="MBT1702545.1"/>
    </source>
</evidence>
<dbReference type="InterPro" id="IPR046732">
    <property type="entry name" value="DUF6624"/>
</dbReference>
<name>A0ABS5VNX7_9BACT</name>
<gene>
    <name evidence="1" type="ORF">KK060_04590</name>
</gene>
<comment type="caution">
    <text evidence="1">The sequence shown here is derived from an EMBL/GenBank/DDBJ whole genome shotgun (WGS) entry which is preliminary data.</text>
</comment>
<dbReference type="EMBL" id="JAHESD010000006">
    <property type="protein sequence ID" value="MBT1702545.1"/>
    <property type="molecule type" value="Genomic_DNA"/>
</dbReference>
<evidence type="ECO:0008006" key="3">
    <source>
        <dbReference type="Google" id="ProtNLM"/>
    </source>
</evidence>
<accession>A0ABS5VNX7</accession>
<dbReference type="RefSeq" id="WP_254152513.1">
    <property type="nucleotide sequence ID" value="NZ_JAHESD010000006.1"/>
</dbReference>
<dbReference type="Pfam" id="PF20329">
    <property type="entry name" value="DUF6624"/>
    <property type="match status" value="1"/>
</dbReference>
<evidence type="ECO:0000313" key="2">
    <source>
        <dbReference type="Proteomes" id="UP000772618"/>
    </source>
</evidence>
<organism evidence="1 2">
    <name type="scientific">Chryseosolibacter indicus</name>
    <dbReference type="NCBI Taxonomy" id="2782351"/>
    <lineage>
        <taxon>Bacteria</taxon>
        <taxon>Pseudomonadati</taxon>
        <taxon>Bacteroidota</taxon>
        <taxon>Cytophagia</taxon>
        <taxon>Cytophagales</taxon>
        <taxon>Chryseotaleaceae</taxon>
        <taxon>Chryseosolibacter</taxon>
    </lineage>
</organism>
<keyword evidence="2" id="KW-1185">Reference proteome</keyword>
<protein>
    <recommendedName>
        <fullName evidence="3">GLPGLI family protein</fullName>
    </recommendedName>
</protein>
<sequence>MQRIIIGLFMWSCCLFTFGQTTSNLSLKKELDSIYTADQKYRQLLFSGLTRTKADSVAAVYKISKEELPDYLMRKMQETDSLNLIRIEQIIQQYGYPGQSLVGTPTNEAVFFVIQHSPNIEKHLPMIKRAADKKELPFKLYAMMLDRWLMYKGEEQIYGTQGKGLETMNAQTGRKEFKMIIWPIKDAPGVNKRRKEAGFEQTVEENAKRLGIEYKVFTLEDVKKMQSPN</sequence>
<proteinExistence type="predicted"/>